<keyword evidence="2" id="KW-1185">Reference proteome</keyword>
<dbReference type="Proteomes" id="UP000195667">
    <property type="component" value="Unassembled WGS sequence"/>
</dbReference>
<sequence>MKTGTRDENKVRLDLNNPVFQENLFALQKTERLAVLDTLNKLRQLTWHQVYRDNGIKWEKIVSVNPPEGINALYSLRITKSRRATAYREGDFLRLLTIAPDHDSTYGKK</sequence>
<evidence type="ECO:0000313" key="1">
    <source>
        <dbReference type="EMBL" id="SJM92764.1"/>
    </source>
</evidence>
<proteinExistence type="predicted"/>
<dbReference type="RefSeq" id="WP_087143534.1">
    <property type="nucleotide sequence ID" value="NZ_FUKI01000108.1"/>
</dbReference>
<accession>A0A1R4H927</accession>
<evidence type="ECO:0000313" key="2">
    <source>
        <dbReference type="Proteomes" id="UP000195667"/>
    </source>
</evidence>
<gene>
    <name evidence="1" type="ORF">CRENPOLYSF1_330048</name>
</gene>
<dbReference type="OrthoDB" id="425602at2"/>
<dbReference type="AlphaFoldDB" id="A0A1R4H927"/>
<name>A0A1R4H927_9GAMM</name>
<organism evidence="1 2">
    <name type="scientific">Crenothrix polyspora</name>
    <dbReference type="NCBI Taxonomy" id="360316"/>
    <lineage>
        <taxon>Bacteria</taxon>
        <taxon>Pseudomonadati</taxon>
        <taxon>Pseudomonadota</taxon>
        <taxon>Gammaproteobacteria</taxon>
        <taxon>Methylococcales</taxon>
        <taxon>Crenotrichaceae</taxon>
        <taxon>Crenothrix</taxon>
    </lineage>
</organism>
<protein>
    <submittedName>
        <fullName evidence="1">Uncharacterized protein</fullName>
    </submittedName>
</protein>
<dbReference type="EMBL" id="FUKI01000108">
    <property type="protein sequence ID" value="SJM92764.1"/>
    <property type="molecule type" value="Genomic_DNA"/>
</dbReference>
<reference evidence="2" key="1">
    <citation type="submission" date="2017-02" db="EMBL/GenBank/DDBJ databases">
        <authorList>
            <person name="Daims H."/>
        </authorList>
    </citation>
    <scope>NUCLEOTIDE SEQUENCE [LARGE SCALE GENOMIC DNA]</scope>
</reference>